<dbReference type="RefSeq" id="WP_344083176.1">
    <property type="nucleotide sequence ID" value="NZ_BAAALS010000017.1"/>
</dbReference>
<evidence type="ECO:0000256" key="2">
    <source>
        <dbReference type="SAM" id="MobiDB-lite"/>
    </source>
</evidence>
<evidence type="ECO:0000313" key="3">
    <source>
        <dbReference type="EMBL" id="GAA1762235.1"/>
    </source>
</evidence>
<comment type="caution">
    <text evidence="3">The sequence shown here is derived from an EMBL/GenBank/DDBJ whole genome shotgun (WGS) entry which is preliminary data.</text>
</comment>
<reference evidence="4" key="1">
    <citation type="journal article" date="2019" name="Int. J. Syst. Evol. Microbiol.">
        <title>The Global Catalogue of Microorganisms (GCM) 10K type strain sequencing project: providing services to taxonomists for standard genome sequencing and annotation.</title>
        <authorList>
            <consortium name="The Broad Institute Genomics Platform"/>
            <consortium name="The Broad Institute Genome Sequencing Center for Infectious Disease"/>
            <person name="Wu L."/>
            <person name="Ma J."/>
        </authorList>
    </citation>
    <scope>NUCLEOTIDE SEQUENCE [LARGE SCALE GENOMIC DNA]</scope>
    <source>
        <strain evidence="4">JCM 13249</strain>
    </source>
</reference>
<dbReference type="SUPFAM" id="SSF46785">
    <property type="entry name" value="Winged helix' DNA-binding domain"/>
    <property type="match status" value="1"/>
</dbReference>
<keyword evidence="4" id="KW-1185">Reference proteome</keyword>
<dbReference type="Proteomes" id="UP001500655">
    <property type="component" value="Unassembled WGS sequence"/>
</dbReference>
<dbReference type="InterPro" id="IPR036388">
    <property type="entry name" value="WH-like_DNA-bd_sf"/>
</dbReference>
<dbReference type="Gene3D" id="3.30.420.40">
    <property type="match status" value="2"/>
</dbReference>
<name>A0ABP4WX46_9ACTN</name>
<proteinExistence type="inferred from homology"/>
<evidence type="ECO:0000313" key="4">
    <source>
        <dbReference type="Proteomes" id="UP001500655"/>
    </source>
</evidence>
<dbReference type="InterPro" id="IPR000600">
    <property type="entry name" value="ROK"/>
</dbReference>
<dbReference type="PANTHER" id="PTHR18964:SF149">
    <property type="entry name" value="BIFUNCTIONAL UDP-N-ACETYLGLUCOSAMINE 2-EPIMERASE_N-ACETYLMANNOSAMINE KINASE"/>
    <property type="match status" value="1"/>
</dbReference>
<sequence length="411" mass="42366">MTHPNRSTAWSGRRTADPAEPRAGGAGAVLRAVLDLGPVARSTIVGHAGLSPAAVTRHAAALTGAGYLRELAVERGPRGLGRPHVPLDIDTRRWVVAGVHIGVRQTTLALVDLRGHVLVSEQVPHRTVEAGAVTARVAALLPDFLAAHAGGREILGLGVASGGWVDSAAGVIVENLPLGWRDVPIRDALERVVDVPVLVDGHARALARAEQLIGAVRAKARRSILHLFVGTVVDAAFAAGEGVHHGPRSAAGAIAHLPVGPEDDSCACGSAGCLQAAVSEQTLARRAARAGVVETPSFPAVLDAALRGVPAAVALLRERAELVGRAAALLIDVVNPEVVVVTEAGVNRLPECLARLRDSVRRHSRLCPDAASRVVPSSFAGTVLPVAAAAAVLDGFYADPLGHRTVLLMAS</sequence>
<feature type="region of interest" description="Disordered" evidence="2">
    <location>
        <begin position="1"/>
        <end position="23"/>
    </location>
</feature>
<dbReference type="PANTHER" id="PTHR18964">
    <property type="entry name" value="ROK (REPRESSOR, ORF, KINASE) FAMILY"/>
    <property type="match status" value="1"/>
</dbReference>
<comment type="similarity">
    <text evidence="1">Belongs to the ROK (NagC/XylR) family.</text>
</comment>
<feature type="compositionally biased region" description="Polar residues" evidence="2">
    <location>
        <begin position="1"/>
        <end position="10"/>
    </location>
</feature>
<dbReference type="EMBL" id="BAAALS010000017">
    <property type="protein sequence ID" value="GAA1762235.1"/>
    <property type="molecule type" value="Genomic_DNA"/>
</dbReference>
<organism evidence="3 4">
    <name type="scientific">Luedemannella helvata</name>
    <dbReference type="NCBI Taxonomy" id="349315"/>
    <lineage>
        <taxon>Bacteria</taxon>
        <taxon>Bacillati</taxon>
        <taxon>Actinomycetota</taxon>
        <taxon>Actinomycetes</taxon>
        <taxon>Micromonosporales</taxon>
        <taxon>Micromonosporaceae</taxon>
        <taxon>Luedemannella</taxon>
    </lineage>
</organism>
<gene>
    <name evidence="3" type="ORF">GCM10009681_36730</name>
</gene>
<evidence type="ECO:0000256" key="1">
    <source>
        <dbReference type="ARBA" id="ARBA00006479"/>
    </source>
</evidence>
<dbReference type="InterPro" id="IPR043129">
    <property type="entry name" value="ATPase_NBD"/>
</dbReference>
<dbReference type="Pfam" id="PF00480">
    <property type="entry name" value="ROK"/>
    <property type="match status" value="1"/>
</dbReference>
<accession>A0ABP4WX46</accession>
<protein>
    <submittedName>
        <fullName evidence="3">ROK family transcriptional regulator</fullName>
    </submittedName>
</protein>
<dbReference type="Gene3D" id="1.10.10.10">
    <property type="entry name" value="Winged helix-like DNA-binding domain superfamily/Winged helix DNA-binding domain"/>
    <property type="match status" value="1"/>
</dbReference>
<dbReference type="InterPro" id="IPR036390">
    <property type="entry name" value="WH_DNA-bd_sf"/>
</dbReference>
<dbReference type="SUPFAM" id="SSF53067">
    <property type="entry name" value="Actin-like ATPase domain"/>
    <property type="match status" value="1"/>
</dbReference>